<dbReference type="KEGG" id="bbig:BBBOND_0003600"/>
<name>A0A061BLE7_BABBI</name>
<reference evidence="1" key="1">
    <citation type="journal article" date="2014" name="Nucleic Acids Res.">
        <title>The evolutionary dynamics of variant antigen genes in Babesia reveal a history of genomic innovation underlying host-parasite interaction.</title>
        <authorList>
            <person name="Jackson A.P."/>
            <person name="Otto T.D."/>
            <person name="Darby A."/>
            <person name="Ramaprasad A."/>
            <person name="Xia D."/>
            <person name="Echaide I.E."/>
            <person name="Farber M."/>
            <person name="Gahlot S."/>
            <person name="Gamble J."/>
            <person name="Gupta D."/>
            <person name="Gupta Y."/>
            <person name="Jackson L."/>
            <person name="Malandrin L."/>
            <person name="Malas T.B."/>
            <person name="Moussa E."/>
            <person name="Nair M."/>
            <person name="Reid A.J."/>
            <person name="Sanders M."/>
            <person name="Sharma J."/>
            <person name="Tracey A."/>
            <person name="Quail M.A."/>
            <person name="Weir W."/>
            <person name="Wastling J.M."/>
            <person name="Hall N."/>
            <person name="Willadsen P."/>
            <person name="Lingelbach K."/>
            <person name="Shiels B."/>
            <person name="Tait A."/>
            <person name="Berriman M."/>
            <person name="Allred D.R."/>
            <person name="Pain A."/>
        </authorList>
    </citation>
    <scope>NUCLEOTIDE SEQUENCE</scope>
    <source>
        <strain evidence="1">Bond</strain>
    </source>
</reference>
<sequence length="300" mass="33961">MTSINLYNNLSLVTLPSPSSTSCHCPDHGPPRELDKKFDKIFNLKNTSNNNPTNILNNLCTGLETFLGFNKDSKGYDGQGIVYSDLDRLCDGVMGFLYYLLKDVSEKQPYSVGKTMLKDFVETELKPKLSTGRKGFEVIEQVAGKVREYNESVKHSNDDVKNPVDVLLSFVSDTKSGKWFDRVHKIQVDNADEQAVNKAVQSVNSELADCKYHVDKFIIDTYNARNSIADLNSNCNNNVNRAKNNITHERKRLIELSDEEQRKYVVMAKHIGKIINSLRRSVNMVITSQVSDLVEQLKNM</sequence>
<dbReference type="EMBL" id="LK055124">
    <property type="protein sequence ID" value="CDR71701.1"/>
    <property type="molecule type" value="Genomic_DNA"/>
</dbReference>
<dbReference type="RefSeq" id="XP_012770647.1">
    <property type="nucleotide sequence ID" value="XM_012915193.1"/>
</dbReference>
<dbReference type="GeneID" id="24561922"/>
<dbReference type="VEuPathDB" id="PiroplasmaDB:BBBOND_0003600"/>
<protein>
    <submittedName>
        <fullName evidence="1">Uncharacterized protein</fullName>
    </submittedName>
</protein>
<proteinExistence type="predicted"/>
<organism evidence="1">
    <name type="scientific">Babesia bigemina</name>
    <dbReference type="NCBI Taxonomy" id="5866"/>
    <lineage>
        <taxon>Eukaryota</taxon>
        <taxon>Sar</taxon>
        <taxon>Alveolata</taxon>
        <taxon>Apicomplexa</taxon>
        <taxon>Aconoidasida</taxon>
        <taxon>Piroplasmida</taxon>
        <taxon>Babesiidae</taxon>
        <taxon>Babesia</taxon>
    </lineage>
</organism>
<dbReference type="AlphaFoldDB" id="A0A061BLE7"/>
<feature type="non-terminal residue" evidence="1">
    <location>
        <position position="300"/>
    </location>
</feature>
<accession>A0A061BLE7</accession>
<reference evidence="1" key="2">
    <citation type="submission" date="2014-06" db="EMBL/GenBank/DDBJ databases">
        <authorList>
            <person name="Aslett M."/>
            <person name="De Silva Nishadi"/>
        </authorList>
    </citation>
    <scope>NUCLEOTIDE SEQUENCE</scope>
    <source>
        <strain evidence="1">Bond</strain>
    </source>
</reference>
<evidence type="ECO:0000313" key="1">
    <source>
        <dbReference type="EMBL" id="CDR71701.1"/>
    </source>
</evidence>
<gene>
    <name evidence="1" type="ORF">BBBOND_0003600</name>
</gene>